<proteinExistence type="predicted"/>
<protein>
    <submittedName>
        <fullName evidence="1">Uncharacterized protein</fullName>
    </submittedName>
</protein>
<accession>A0A6C0L0R7</accession>
<sequence>MYGITIHLPNDKNIDEIELISVIKNHCDKLKVIKSFEFDNLKKHIIYSLDLQLPNISKEKIDIIQTILKTRYHINSLSY</sequence>
<name>A0A6C0L0R7_9ZZZZ</name>
<dbReference type="AlphaFoldDB" id="A0A6C0L0R7"/>
<dbReference type="EMBL" id="MN741022">
    <property type="protein sequence ID" value="QHU23081.1"/>
    <property type="molecule type" value="Genomic_DNA"/>
</dbReference>
<evidence type="ECO:0000313" key="1">
    <source>
        <dbReference type="EMBL" id="QHU23081.1"/>
    </source>
</evidence>
<reference evidence="1" key="1">
    <citation type="journal article" date="2020" name="Nature">
        <title>Giant virus diversity and host interactions through global metagenomics.</title>
        <authorList>
            <person name="Schulz F."/>
            <person name="Roux S."/>
            <person name="Paez-Espino D."/>
            <person name="Jungbluth S."/>
            <person name="Walsh D.A."/>
            <person name="Denef V.J."/>
            <person name="McMahon K.D."/>
            <person name="Konstantinidis K.T."/>
            <person name="Eloe-Fadrosh E.A."/>
            <person name="Kyrpides N.C."/>
            <person name="Woyke T."/>
        </authorList>
    </citation>
    <scope>NUCLEOTIDE SEQUENCE</scope>
    <source>
        <strain evidence="1">GVMAG-S-ERX555907-63</strain>
    </source>
</reference>
<organism evidence="1">
    <name type="scientific">viral metagenome</name>
    <dbReference type="NCBI Taxonomy" id="1070528"/>
    <lineage>
        <taxon>unclassified sequences</taxon>
        <taxon>metagenomes</taxon>
        <taxon>organismal metagenomes</taxon>
    </lineage>
</organism>